<reference evidence="2" key="2">
    <citation type="submission" date="2020-09" db="EMBL/GenBank/DDBJ databases">
        <authorList>
            <person name="Sun Q."/>
            <person name="Zhou Y."/>
        </authorList>
    </citation>
    <scope>NUCLEOTIDE SEQUENCE</scope>
    <source>
        <strain evidence="2">CGMCC 4.7312</strain>
    </source>
</reference>
<sequence length="108" mass="11408">MSLTPEADRPQAPASRKYRQAAGEILFAHGVQGRTVTMTAARLASGPSDAEGDLASLPTRGWPSPRACVGAPTQGRTVLAALREASLCAYRLGHPYAGTWLACGERWS</sequence>
<keyword evidence="3" id="KW-1185">Reference proteome</keyword>
<comment type="caution">
    <text evidence="2">The sequence shown here is derived from an EMBL/GenBank/DDBJ whole genome shotgun (WGS) entry which is preliminary data.</text>
</comment>
<evidence type="ECO:0000313" key="3">
    <source>
        <dbReference type="Proteomes" id="UP000608890"/>
    </source>
</evidence>
<dbReference type="Proteomes" id="UP000608890">
    <property type="component" value="Unassembled WGS sequence"/>
</dbReference>
<dbReference type="AlphaFoldDB" id="A0A917X1P2"/>
<proteinExistence type="predicted"/>
<reference evidence="2" key="1">
    <citation type="journal article" date="2014" name="Int. J. Syst. Evol. Microbiol.">
        <title>Complete genome sequence of Corynebacterium casei LMG S-19264T (=DSM 44701T), isolated from a smear-ripened cheese.</title>
        <authorList>
            <consortium name="US DOE Joint Genome Institute (JGI-PGF)"/>
            <person name="Walter F."/>
            <person name="Albersmeier A."/>
            <person name="Kalinowski J."/>
            <person name="Ruckert C."/>
        </authorList>
    </citation>
    <scope>NUCLEOTIDE SEQUENCE</scope>
    <source>
        <strain evidence="2">CGMCC 4.7312</strain>
    </source>
</reference>
<name>A0A917X1P2_9ACTN</name>
<accession>A0A917X1P2</accession>
<dbReference type="EMBL" id="BMNB01000022">
    <property type="protein sequence ID" value="GGM53254.1"/>
    <property type="molecule type" value="Genomic_DNA"/>
</dbReference>
<feature type="region of interest" description="Disordered" evidence="1">
    <location>
        <begin position="44"/>
        <end position="68"/>
    </location>
</feature>
<evidence type="ECO:0000313" key="2">
    <source>
        <dbReference type="EMBL" id="GGM53254.1"/>
    </source>
</evidence>
<organism evidence="2 3">
    <name type="scientific">Micromonospora sonchi</name>
    <dbReference type="NCBI Taxonomy" id="1763543"/>
    <lineage>
        <taxon>Bacteria</taxon>
        <taxon>Bacillati</taxon>
        <taxon>Actinomycetota</taxon>
        <taxon>Actinomycetes</taxon>
        <taxon>Micromonosporales</taxon>
        <taxon>Micromonosporaceae</taxon>
        <taxon>Micromonospora</taxon>
    </lineage>
</organism>
<gene>
    <name evidence="2" type="ORF">GCM10011608_42660</name>
</gene>
<evidence type="ECO:0000256" key="1">
    <source>
        <dbReference type="SAM" id="MobiDB-lite"/>
    </source>
</evidence>
<protein>
    <submittedName>
        <fullName evidence="2">Uncharacterized protein</fullName>
    </submittedName>
</protein>